<gene>
    <name evidence="17" type="ORF">QD52_04670</name>
</gene>
<keyword evidence="6" id="KW-0573">Peptidoglycan synthesis</keyword>
<evidence type="ECO:0000313" key="18">
    <source>
        <dbReference type="Proteomes" id="UP000403352"/>
    </source>
</evidence>
<dbReference type="PANTHER" id="PTHR30474">
    <property type="entry name" value="CELL CYCLE PROTEIN"/>
    <property type="match status" value="1"/>
</dbReference>
<dbReference type="EC" id="2.4.99.28" evidence="14"/>
<evidence type="ECO:0000256" key="5">
    <source>
        <dbReference type="ARBA" id="ARBA00022960"/>
    </source>
</evidence>
<dbReference type="InterPro" id="IPR018365">
    <property type="entry name" value="Cell_cycle_FtsW-rel_CS"/>
</dbReference>
<keyword evidence="2" id="KW-0328">Glycosyltransferase</keyword>
<keyword evidence="5" id="KW-0133">Cell shape</keyword>
<evidence type="ECO:0000256" key="6">
    <source>
        <dbReference type="ARBA" id="ARBA00022984"/>
    </source>
</evidence>
<dbReference type="GO" id="GO:0051301">
    <property type="term" value="P:cell division"/>
    <property type="evidence" value="ECO:0007669"/>
    <property type="project" value="InterPro"/>
</dbReference>
<dbReference type="Pfam" id="PF01098">
    <property type="entry name" value="FTSW_RODA_SPOVE"/>
    <property type="match status" value="1"/>
</dbReference>
<dbReference type="GO" id="GO:0015648">
    <property type="term" value="F:lipid-linked peptidoglycan transporter activity"/>
    <property type="evidence" value="ECO:0007669"/>
    <property type="project" value="TreeGrafter"/>
</dbReference>
<evidence type="ECO:0000256" key="3">
    <source>
        <dbReference type="ARBA" id="ARBA00022679"/>
    </source>
</evidence>
<protein>
    <recommendedName>
        <fullName evidence="12">Probable peptidoglycan glycosyltransferase FtsW</fullName>
        <ecNumber evidence="14">2.4.99.28</ecNumber>
    </recommendedName>
    <alternativeName>
        <fullName evidence="13">Cell division protein FtsW</fullName>
    </alternativeName>
    <alternativeName>
        <fullName evidence="10">Cell wall polymerase</fullName>
    </alternativeName>
    <alternativeName>
        <fullName evidence="9">Peptidoglycan polymerase</fullName>
    </alternativeName>
</protein>
<dbReference type="EMBL" id="AAALRN010000002">
    <property type="protein sequence ID" value="EAD1184377.1"/>
    <property type="molecule type" value="Genomic_DNA"/>
</dbReference>
<evidence type="ECO:0000256" key="2">
    <source>
        <dbReference type="ARBA" id="ARBA00022676"/>
    </source>
</evidence>
<proteinExistence type="inferred from homology"/>
<keyword evidence="7" id="KW-1133">Transmembrane helix</keyword>
<evidence type="ECO:0000256" key="9">
    <source>
        <dbReference type="ARBA" id="ARBA00032370"/>
    </source>
</evidence>
<dbReference type="GO" id="GO:0005886">
    <property type="term" value="C:plasma membrane"/>
    <property type="evidence" value="ECO:0007669"/>
    <property type="project" value="TreeGrafter"/>
</dbReference>
<evidence type="ECO:0000256" key="8">
    <source>
        <dbReference type="ARBA" id="ARBA00023136"/>
    </source>
</evidence>
<accession>A0A2Z5C0J2</accession>
<comment type="caution">
    <text evidence="17">The sequence shown here is derived from an EMBL/GenBank/DDBJ whole genome shotgun (WGS) entry which is preliminary data.</text>
</comment>
<reference evidence="17 18" key="1">
    <citation type="submission" date="2018-06" db="EMBL/GenBank/DDBJ databases">
        <authorList>
            <consortium name="GenomeTrakr: Next Generation Sequencing Network for Food Pathogen Tracability"/>
        </authorList>
    </citation>
    <scope>NUCLEOTIDE SEQUENCE [LARGE SCALE GENOMIC DNA]</scope>
    <source>
        <strain evidence="17 18">FDA00008584</strain>
    </source>
</reference>
<evidence type="ECO:0000256" key="1">
    <source>
        <dbReference type="ARBA" id="ARBA00004141"/>
    </source>
</evidence>
<keyword evidence="4" id="KW-0812">Transmembrane</keyword>
<evidence type="ECO:0000256" key="14">
    <source>
        <dbReference type="ARBA" id="ARBA00044770"/>
    </source>
</evidence>
<dbReference type="InterPro" id="IPR001182">
    <property type="entry name" value="FtsW/RodA"/>
</dbReference>
<dbReference type="GO" id="GO:0009252">
    <property type="term" value="P:peptidoglycan biosynthetic process"/>
    <property type="evidence" value="ECO:0007669"/>
    <property type="project" value="UniProtKB-KW"/>
</dbReference>
<dbReference type="GO" id="GO:0008955">
    <property type="term" value="F:peptidoglycan glycosyltransferase activity"/>
    <property type="evidence" value="ECO:0007669"/>
    <property type="project" value="UniProtKB-EC"/>
</dbReference>
<keyword evidence="8" id="KW-0472">Membrane</keyword>
<comment type="similarity">
    <text evidence="11">Belongs to the SEDS family. FtsW subfamily.</text>
</comment>
<dbReference type="AlphaFoldDB" id="A0A2Z5C0J2"/>
<evidence type="ECO:0000256" key="4">
    <source>
        <dbReference type="ARBA" id="ARBA00022692"/>
    </source>
</evidence>
<dbReference type="GO" id="GO:0032153">
    <property type="term" value="C:cell division site"/>
    <property type="evidence" value="ECO:0007669"/>
    <property type="project" value="TreeGrafter"/>
</dbReference>
<dbReference type="GO" id="GO:0008360">
    <property type="term" value="P:regulation of cell shape"/>
    <property type="evidence" value="ECO:0007669"/>
    <property type="project" value="UniProtKB-KW"/>
</dbReference>
<evidence type="ECO:0000256" key="7">
    <source>
        <dbReference type="ARBA" id="ARBA00022989"/>
    </source>
</evidence>
<dbReference type="Proteomes" id="UP000403352">
    <property type="component" value="Unassembled WGS sequence"/>
</dbReference>
<comment type="subcellular location">
    <subcellularLocation>
        <location evidence="1">Membrane</location>
        <topology evidence="1">Multi-pass membrane protein</topology>
    </subcellularLocation>
</comment>
<comment type="function">
    <text evidence="16">Peptidoglycan polymerase that is essential for cell division.</text>
</comment>
<dbReference type="RefSeq" id="WP_031643970.1">
    <property type="nucleotide sequence ID" value="NZ_CP016629.1"/>
</dbReference>
<dbReference type="PROSITE" id="PS00428">
    <property type="entry name" value="FTSW_RODA_SPOVE"/>
    <property type="match status" value="1"/>
</dbReference>
<evidence type="ECO:0000313" key="17">
    <source>
        <dbReference type="EMBL" id="EAD1184377.1"/>
    </source>
</evidence>
<sequence length="376" mass="41341">MRAGRLLFVTYLLLAVWSLLLVYSTSYGVAIMRYKVDPSYFFNRQLLFYGLGLLGLLVCSRINVKLFYQRVTLRILSLGLLALLVLVLITGNAANNAQRWLSIFGVTFQPTETVKLLLILVIATVFLRKGCGVRVQHWVLGFLFLTIALVFLQPDLGTALILGVIGVALFLTSGVGLSRLVRVFIWAFGLLILVATLIYFFHPDFFSTAKLGRFAFLDPFNLENLDASYQLRNGYYAIGSGGIFGTGLGGSIQKLGYLPEPHTDFIMTVIAEELGVFGVIWTIFLLMLLSFTALYIAVCSHFIFDSMVCIGVAAWISVQMFLNLGGVSGIIPLTGVPLPFISYGGSSVVMLSCAVGFVMAAARRNLLAKSREVVYL</sequence>
<keyword evidence="3" id="KW-0808">Transferase</keyword>
<evidence type="ECO:0000256" key="15">
    <source>
        <dbReference type="ARBA" id="ARBA00049902"/>
    </source>
</evidence>
<evidence type="ECO:0000256" key="11">
    <source>
        <dbReference type="ARBA" id="ARBA00038053"/>
    </source>
</evidence>
<evidence type="ECO:0000256" key="13">
    <source>
        <dbReference type="ARBA" id="ARBA00041418"/>
    </source>
</evidence>
<evidence type="ECO:0000256" key="16">
    <source>
        <dbReference type="ARBA" id="ARBA00049966"/>
    </source>
</evidence>
<dbReference type="PANTHER" id="PTHR30474:SF2">
    <property type="entry name" value="PEPTIDOGLYCAN GLYCOSYLTRANSFERASE FTSW-RELATED"/>
    <property type="match status" value="1"/>
</dbReference>
<name>A0A2Z5C0J2_LISMN</name>
<organism evidence="17 18">
    <name type="scientific">Listeria monocytogenes</name>
    <dbReference type="NCBI Taxonomy" id="1639"/>
    <lineage>
        <taxon>Bacteria</taxon>
        <taxon>Bacillati</taxon>
        <taxon>Bacillota</taxon>
        <taxon>Bacilli</taxon>
        <taxon>Bacillales</taxon>
        <taxon>Listeriaceae</taxon>
        <taxon>Listeria</taxon>
    </lineage>
</organism>
<evidence type="ECO:0000256" key="12">
    <source>
        <dbReference type="ARBA" id="ARBA00041185"/>
    </source>
</evidence>
<evidence type="ECO:0000256" key="10">
    <source>
        <dbReference type="ARBA" id="ARBA00033270"/>
    </source>
</evidence>
<comment type="catalytic activity">
    <reaction evidence="15">
        <text>[GlcNAc-(1-&gt;4)-Mur2Ac(oyl-L-Ala-gamma-D-Glu-L-Lys-D-Ala-D-Ala)](n)-di-trans,octa-cis-undecaprenyl diphosphate + beta-D-GlcNAc-(1-&gt;4)-Mur2Ac(oyl-L-Ala-gamma-D-Glu-L-Lys-D-Ala-D-Ala)-di-trans,octa-cis-undecaprenyl diphosphate = [GlcNAc-(1-&gt;4)-Mur2Ac(oyl-L-Ala-gamma-D-Glu-L-Lys-D-Ala-D-Ala)](n+1)-di-trans,octa-cis-undecaprenyl diphosphate + di-trans,octa-cis-undecaprenyl diphosphate + H(+)</text>
        <dbReference type="Rhea" id="RHEA:23708"/>
        <dbReference type="Rhea" id="RHEA-COMP:9602"/>
        <dbReference type="Rhea" id="RHEA-COMP:9603"/>
        <dbReference type="ChEBI" id="CHEBI:15378"/>
        <dbReference type="ChEBI" id="CHEBI:58405"/>
        <dbReference type="ChEBI" id="CHEBI:60033"/>
        <dbReference type="ChEBI" id="CHEBI:78435"/>
        <dbReference type="EC" id="2.4.99.28"/>
    </reaction>
</comment>